<protein>
    <submittedName>
        <fullName evidence="2">Helix-turn-helix domain-containing protein</fullName>
    </submittedName>
</protein>
<dbReference type="SUPFAM" id="SSF46689">
    <property type="entry name" value="Homeodomain-like"/>
    <property type="match status" value="1"/>
</dbReference>
<name>A0A6G4WTF7_9ACTN</name>
<accession>A0A6G4WTF7</accession>
<evidence type="ECO:0000313" key="2">
    <source>
        <dbReference type="EMBL" id="NGO68556.1"/>
    </source>
</evidence>
<feature type="domain" description="Resolvase HTH" evidence="1">
    <location>
        <begin position="3"/>
        <end position="40"/>
    </location>
</feature>
<dbReference type="GO" id="GO:0000150">
    <property type="term" value="F:DNA strand exchange activity"/>
    <property type="evidence" value="ECO:0007669"/>
    <property type="project" value="InterPro"/>
</dbReference>
<sequence>MGEEEIRHARALLARPENSTSSIAKLLGVSRNTIYQYVPELAAGRDSLVAGNAPALPSPRS</sequence>
<evidence type="ECO:0000259" key="1">
    <source>
        <dbReference type="Pfam" id="PF02796"/>
    </source>
</evidence>
<dbReference type="AlphaFoldDB" id="A0A6G4WTF7"/>
<proteinExistence type="predicted"/>
<reference evidence="2 3" key="1">
    <citation type="submission" date="2020-02" db="EMBL/GenBank/DDBJ databases">
        <title>Whole-genome analyses of novel actinobacteria.</title>
        <authorList>
            <person name="Sahin N."/>
            <person name="Tatar D."/>
        </authorList>
    </citation>
    <scope>NUCLEOTIDE SEQUENCE [LARGE SCALE GENOMIC DNA]</scope>
    <source>
        <strain evidence="2 3">SB3404</strain>
    </source>
</reference>
<dbReference type="Gene3D" id="1.10.10.60">
    <property type="entry name" value="Homeodomain-like"/>
    <property type="match status" value="1"/>
</dbReference>
<organism evidence="2 3">
    <name type="scientific">Streptomyces boncukensis</name>
    <dbReference type="NCBI Taxonomy" id="2711219"/>
    <lineage>
        <taxon>Bacteria</taxon>
        <taxon>Bacillati</taxon>
        <taxon>Actinomycetota</taxon>
        <taxon>Actinomycetes</taxon>
        <taxon>Kitasatosporales</taxon>
        <taxon>Streptomycetaceae</taxon>
        <taxon>Streptomyces</taxon>
    </lineage>
</organism>
<dbReference type="EMBL" id="JAAKZZ010000064">
    <property type="protein sequence ID" value="NGO68556.1"/>
    <property type="molecule type" value="Genomic_DNA"/>
</dbReference>
<dbReference type="Pfam" id="PF02796">
    <property type="entry name" value="HTH_7"/>
    <property type="match status" value="1"/>
</dbReference>
<evidence type="ECO:0000313" key="3">
    <source>
        <dbReference type="Proteomes" id="UP000477722"/>
    </source>
</evidence>
<dbReference type="Proteomes" id="UP000477722">
    <property type="component" value="Unassembled WGS sequence"/>
</dbReference>
<gene>
    <name evidence="2" type="ORF">G5C65_09360</name>
</gene>
<keyword evidence="3" id="KW-1185">Reference proteome</keyword>
<dbReference type="GO" id="GO:0003677">
    <property type="term" value="F:DNA binding"/>
    <property type="evidence" value="ECO:0007669"/>
    <property type="project" value="InterPro"/>
</dbReference>
<comment type="caution">
    <text evidence="2">The sequence shown here is derived from an EMBL/GenBank/DDBJ whole genome shotgun (WGS) entry which is preliminary data.</text>
</comment>
<dbReference type="InterPro" id="IPR006120">
    <property type="entry name" value="Resolvase_HTH_dom"/>
</dbReference>
<dbReference type="InterPro" id="IPR009057">
    <property type="entry name" value="Homeodomain-like_sf"/>
</dbReference>